<gene>
    <name evidence="1" type="ORF">HMPREF9138_00719</name>
</gene>
<dbReference type="AlphaFoldDB" id="G6AFB5"/>
<sequence length="40" mass="4800">MMGVILLIYCKLLQYSLNNNTNKNKFRKPIETPVLHKYFL</sequence>
<evidence type="ECO:0000313" key="1">
    <source>
        <dbReference type="EMBL" id="EHG16592.1"/>
    </source>
</evidence>
<comment type="caution">
    <text evidence="1">The sequence shown here is derived from an EMBL/GenBank/DDBJ whole genome shotgun (WGS) entry which is preliminary data.</text>
</comment>
<dbReference type="HOGENOM" id="CLU_3294267_0_0_10"/>
<dbReference type="Proteomes" id="UP000004597">
    <property type="component" value="Unassembled WGS sequence"/>
</dbReference>
<accession>G6AFB5</accession>
<proteinExistence type="predicted"/>
<protein>
    <submittedName>
        <fullName evidence="1">Uncharacterized protein</fullName>
    </submittedName>
</protein>
<reference evidence="1 2" key="1">
    <citation type="submission" date="2011-10" db="EMBL/GenBank/DDBJ databases">
        <title>The Genome Sequence of Prevotella histicola F0411.</title>
        <authorList>
            <consortium name="The Broad Institute Genome Sequencing Platform"/>
            <person name="Earl A."/>
            <person name="Ward D."/>
            <person name="Feldgarden M."/>
            <person name="Gevers D."/>
            <person name="Izard J."/>
            <person name="Ganesan A."/>
            <person name="Blanton J.M."/>
            <person name="Baranova O.V."/>
            <person name="Tanner A.C."/>
            <person name="Mathney J.M.J."/>
            <person name="Dewhirst F.E."/>
            <person name="Young S.K."/>
            <person name="Zeng Q."/>
            <person name="Gargeya S."/>
            <person name="Fitzgerald M."/>
            <person name="Haas B."/>
            <person name="Abouelleil A."/>
            <person name="Alvarado L."/>
            <person name="Arachchi H.M."/>
            <person name="Berlin A."/>
            <person name="Brown A."/>
            <person name="Chapman S.B."/>
            <person name="Chen Z."/>
            <person name="Dunbar C."/>
            <person name="Freedman E."/>
            <person name="Gearin G."/>
            <person name="Gellesch M."/>
            <person name="Goldberg J."/>
            <person name="Griggs A."/>
            <person name="Gujja S."/>
            <person name="Heiman D."/>
            <person name="Howarth C."/>
            <person name="Larson L."/>
            <person name="Lui A."/>
            <person name="MacDonald P.J.P."/>
            <person name="Montmayeur A."/>
            <person name="Murphy C."/>
            <person name="Neiman D."/>
            <person name="Pearson M."/>
            <person name="Priest M."/>
            <person name="Roberts A."/>
            <person name="Saif S."/>
            <person name="Shea T."/>
            <person name="Shenoy N."/>
            <person name="Sisk P."/>
            <person name="Stolte C."/>
            <person name="Sykes S."/>
            <person name="Wortman J."/>
            <person name="Nusbaum C."/>
            <person name="Birren B."/>
        </authorList>
    </citation>
    <scope>NUCLEOTIDE SEQUENCE [LARGE SCALE GENOMIC DNA]</scope>
    <source>
        <strain evidence="1 2">F0411</strain>
    </source>
</reference>
<name>G6AFB5_9BACT</name>
<dbReference type="EMBL" id="AFXP01000005">
    <property type="protein sequence ID" value="EHG16592.1"/>
    <property type="molecule type" value="Genomic_DNA"/>
</dbReference>
<dbReference type="STRING" id="857291.HMPREF9138_00719"/>
<organism evidence="1 2">
    <name type="scientific">Prevotella histicola F0411</name>
    <dbReference type="NCBI Taxonomy" id="857291"/>
    <lineage>
        <taxon>Bacteria</taxon>
        <taxon>Pseudomonadati</taxon>
        <taxon>Bacteroidota</taxon>
        <taxon>Bacteroidia</taxon>
        <taxon>Bacteroidales</taxon>
        <taxon>Prevotellaceae</taxon>
        <taxon>Prevotella</taxon>
    </lineage>
</organism>
<evidence type="ECO:0000313" key="2">
    <source>
        <dbReference type="Proteomes" id="UP000004597"/>
    </source>
</evidence>
<keyword evidence="2" id="KW-1185">Reference proteome</keyword>